<evidence type="ECO:0000313" key="3">
    <source>
        <dbReference type="Proteomes" id="UP000074108"/>
    </source>
</evidence>
<dbReference type="OrthoDB" id="286367at2"/>
<dbReference type="EMBL" id="LDYG01000024">
    <property type="protein sequence ID" value="KUP07168.1"/>
    <property type="molecule type" value="Genomic_DNA"/>
</dbReference>
<organism evidence="2 3">
    <name type="scientific">Bacillus coahuilensis p1.1.43</name>
    <dbReference type="NCBI Taxonomy" id="1150625"/>
    <lineage>
        <taxon>Bacteria</taxon>
        <taxon>Bacillati</taxon>
        <taxon>Bacillota</taxon>
        <taxon>Bacilli</taxon>
        <taxon>Bacillales</taxon>
        <taxon>Bacillaceae</taxon>
        <taxon>Bacillus</taxon>
    </lineage>
</organism>
<protein>
    <recommendedName>
        <fullName evidence="4">Immunity protein</fullName>
    </recommendedName>
</protein>
<keyword evidence="1" id="KW-0472">Membrane</keyword>
<dbReference type="RefSeq" id="WP_059350792.1">
    <property type="nucleotide sequence ID" value="NZ_LDYG01000024.1"/>
</dbReference>
<dbReference type="Proteomes" id="UP000074108">
    <property type="component" value="Unassembled WGS sequence"/>
</dbReference>
<evidence type="ECO:0000256" key="1">
    <source>
        <dbReference type="SAM" id="Phobius"/>
    </source>
</evidence>
<evidence type="ECO:0008006" key="4">
    <source>
        <dbReference type="Google" id="ProtNLM"/>
    </source>
</evidence>
<accession>A0A147K9P4</accession>
<name>A0A147K9P4_9BACI</name>
<keyword evidence="3" id="KW-1185">Reference proteome</keyword>
<sequence>MNLLWGVLMVIAGLFLLVFGTVKSDFIVYRLLVARSKILWGDKVHLMHQISGGIIIVLGVLWTLGLIWSK</sequence>
<proteinExistence type="predicted"/>
<keyword evidence="1" id="KW-0812">Transmembrane</keyword>
<dbReference type="PATRIC" id="fig|1150625.3.peg.1354"/>
<reference evidence="2 3" key="1">
    <citation type="journal article" date="2016" name="Front. Microbiol.">
        <title>Microevolution Analysis of Bacillus coahuilensis Unveils Differences in Phosphorus Acquisition Strategies and Their Regulation.</title>
        <authorList>
            <person name="Gomez-Lunar Z."/>
            <person name="Hernandez-Gonzalez I."/>
            <person name="Rodriguez-Torres M.D."/>
            <person name="Souza V."/>
            <person name="Olmedo-Alvarez G."/>
        </authorList>
    </citation>
    <scope>NUCLEOTIDE SEQUENCE [LARGE SCALE GENOMIC DNA]</scope>
    <source>
        <strain evidence="3">p1.1.43</strain>
    </source>
</reference>
<comment type="caution">
    <text evidence="2">The sequence shown here is derived from an EMBL/GenBank/DDBJ whole genome shotgun (WGS) entry which is preliminary data.</text>
</comment>
<feature type="transmembrane region" description="Helical" evidence="1">
    <location>
        <begin position="48"/>
        <end position="68"/>
    </location>
</feature>
<keyword evidence="1" id="KW-1133">Transmembrane helix</keyword>
<evidence type="ECO:0000313" key="2">
    <source>
        <dbReference type="EMBL" id="KUP07168.1"/>
    </source>
</evidence>
<dbReference type="AlphaFoldDB" id="A0A147K9P4"/>
<gene>
    <name evidence="2" type="ORF">Q75_06480</name>
</gene>